<proteinExistence type="predicted"/>
<dbReference type="Proteomes" id="UP000886595">
    <property type="component" value="Unassembled WGS sequence"/>
</dbReference>
<comment type="caution">
    <text evidence="2">The sequence shown here is derived from an EMBL/GenBank/DDBJ whole genome shotgun (WGS) entry which is preliminary data.</text>
</comment>
<evidence type="ECO:0000256" key="1">
    <source>
        <dbReference type="SAM" id="MobiDB-lite"/>
    </source>
</evidence>
<dbReference type="AlphaFoldDB" id="A0A8X7VFH0"/>
<evidence type="ECO:0000313" key="3">
    <source>
        <dbReference type="Proteomes" id="UP000886595"/>
    </source>
</evidence>
<keyword evidence="3" id="KW-1185">Reference proteome</keyword>
<accession>A0A8X7VFH0</accession>
<evidence type="ECO:0000313" key="2">
    <source>
        <dbReference type="EMBL" id="KAG2310219.1"/>
    </source>
</evidence>
<reference evidence="2 3" key="1">
    <citation type="submission" date="2020-02" db="EMBL/GenBank/DDBJ databases">
        <authorList>
            <person name="Ma Q."/>
            <person name="Huang Y."/>
            <person name="Song X."/>
            <person name="Pei D."/>
        </authorList>
    </citation>
    <scope>NUCLEOTIDE SEQUENCE [LARGE SCALE GENOMIC DNA]</scope>
    <source>
        <strain evidence="2">Sxm20200214</strain>
        <tissue evidence="2">Leaf</tissue>
    </source>
</reference>
<protein>
    <submittedName>
        <fullName evidence="2">Uncharacterized protein</fullName>
    </submittedName>
</protein>
<organism evidence="2 3">
    <name type="scientific">Brassica carinata</name>
    <name type="common">Ethiopian mustard</name>
    <name type="synonym">Abyssinian cabbage</name>
    <dbReference type="NCBI Taxonomy" id="52824"/>
    <lineage>
        <taxon>Eukaryota</taxon>
        <taxon>Viridiplantae</taxon>
        <taxon>Streptophyta</taxon>
        <taxon>Embryophyta</taxon>
        <taxon>Tracheophyta</taxon>
        <taxon>Spermatophyta</taxon>
        <taxon>Magnoliopsida</taxon>
        <taxon>eudicotyledons</taxon>
        <taxon>Gunneridae</taxon>
        <taxon>Pentapetalae</taxon>
        <taxon>rosids</taxon>
        <taxon>malvids</taxon>
        <taxon>Brassicales</taxon>
        <taxon>Brassicaceae</taxon>
        <taxon>Brassiceae</taxon>
        <taxon>Brassica</taxon>
    </lineage>
</organism>
<dbReference type="EMBL" id="JAAMPC010000005">
    <property type="protein sequence ID" value="KAG2310219.1"/>
    <property type="molecule type" value="Genomic_DNA"/>
</dbReference>
<feature type="region of interest" description="Disordered" evidence="1">
    <location>
        <begin position="1"/>
        <end position="21"/>
    </location>
</feature>
<name>A0A8X7VFH0_BRACI</name>
<sequence>MEEEEGGKNKEKAIDDSEEDNDERVLMECLAESFFPALTKITVALDPNSDSITDADYHHETLDNLQISPFWVLWVMFDTVGPDLHVTNNS</sequence>
<gene>
    <name evidence="2" type="ORF">Bca52824_021776</name>
</gene>
<dbReference type="OrthoDB" id="10537396at2759"/>
<feature type="compositionally biased region" description="Basic and acidic residues" evidence="1">
    <location>
        <begin position="1"/>
        <end position="15"/>
    </location>
</feature>